<sequence length="133" mass="13860">MGDGIRPVQLPDGTEIWVRASRLDGVDGDTYDDLYEDVGVWDRVTTRVAGLRETVEGVARSVRDATADVAPDETAVTFGIEVSAKPGKAVAVLADGEAKANLSITLTWHNAARRANAAAPGQTPEGGAGRDGS</sequence>
<name>A0A918H2A1_9ACTN</name>
<protein>
    <recommendedName>
        <fullName evidence="1">Trypsin-co-occurring domain-containing protein</fullName>
    </recommendedName>
</protein>
<dbReference type="EMBL" id="BMQQ01000009">
    <property type="protein sequence ID" value="GGT32941.1"/>
    <property type="molecule type" value="Genomic_DNA"/>
</dbReference>
<dbReference type="Proteomes" id="UP000619486">
    <property type="component" value="Unassembled WGS sequence"/>
</dbReference>
<evidence type="ECO:0000259" key="1">
    <source>
        <dbReference type="Pfam" id="PF19493"/>
    </source>
</evidence>
<dbReference type="NCBIfam" id="NF041216">
    <property type="entry name" value="CU044_2847_fam"/>
    <property type="match status" value="1"/>
</dbReference>
<reference evidence="2" key="1">
    <citation type="journal article" date="2014" name="Int. J. Syst. Evol. Microbiol.">
        <title>Complete genome sequence of Corynebacterium casei LMG S-19264T (=DSM 44701T), isolated from a smear-ripened cheese.</title>
        <authorList>
            <consortium name="US DOE Joint Genome Institute (JGI-PGF)"/>
            <person name="Walter F."/>
            <person name="Albersmeier A."/>
            <person name="Kalinowski J."/>
            <person name="Ruckert C."/>
        </authorList>
    </citation>
    <scope>NUCLEOTIDE SEQUENCE</scope>
    <source>
        <strain evidence="2">JCM 3172</strain>
    </source>
</reference>
<comment type="caution">
    <text evidence="2">The sequence shown here is derived from an EMBL/GenBank/DDBJ whole genome shotgun (WGS) entry which is preliminary data.</text>
</comment>
<reference evidence="2" key="2">
    <citation type="submission" date="2020-09" db="EMBL/GenBank/DDBJ databases">
        <authorList>
            <person name="Sun Q."/>
            <person name="Ohkuma M."/>
        </authorList>
    </citation>
    <scope>NUCLEOTIDE SEQUENCE</scope>
    <source>
        <strain evidence="2">JCM 3172</strain>
    </source>
</reference>
<dbReference type="AlphaFoldDB" id="A0A918H2A1"/>
<dbReference type="InterPro" id="IPR045794">
    <property type="entry name" value="Trypco1"/>
</dbReference>
<proteinExistence type="predicted"/>
<keyword evidence="3" id="KW-1185">Reference proteome</keyword>
<accession>A0A918H2A1</accession>
<dbReference type="Pfam" id="PF19493">
    <property type="entry name" value="Trypco1"/>
    <property type="match status" value="1"/>
</dbReference>
<feature type="domain" description="Trypsin-co-occurring" evidence="1">
    <location>
        <begin position="8"/>
        <end position="109"/>
    </location>
</feature>
<evidence type="ECO:0000313" key="2">
    <source>
        <dbReference type="EMBL" id="GGT32941.1"/>
    </source>
</evidence>
<evidence type="ECO:0000313" key="3">
    <source>
        <dbReference type="Proteomes" id="UP000619486"/>
    </source>
</evidence>
<organism evidence="2 3">
    <name type="scientific">Streptomyces purpureus</name>
    <dbReference type="NCBI Taxonomy" id="1951"/>
    <lineage>
        <taxon>Bacteria</taxon>
        <taxon>Bacillati</taxon>
        <taxon>Actinomycetota</taxon>
        <taxon>Actinomycetes</taxon>
        <taxon>Kitasatosporales</taxon>
        <taxon>Streptomycetaceae</taxon>
        <taxon>Streptomyces</taxon>
    </lineage>
</organism>
<dbReference type="RefSeq" id="WP_189201893.1">
    <property type="nucleotide sequence ID" value="NZ_BMQQ01000009.1"/>
</dbReference>
<gene>
    <name evidence="2" type="ORF">GCM10014713_28050</name>
</gene>